<dbReference type="InterPro" id="IPR003656">
    <property type="entry name" value="Znf_BED"/>
</dbReference>
<dbReference type="PANTHER" id="PTHR23215">
    <property type="entry name" value="ZINC FINGER PROTEIN 207"/>
    <property type="match status" value="1"/>
</dbReference>
<dbReference type="EMBL" id="CAXLJM020000032">
    <property type="protein sequence ID" value="CAL8100257.1"/>
    <property type="molecule type" value="Genomic_DNA"/>
</dbReference>
<evidence type="ECO:0000256" key="4">
    <source>
        <dbReference type="ARBA" id="ARBA00022833"/>
    </source>
</evidence>
<dbReference type="InterPro" id="IPR013087">
    <property type="entry name" value="Znf_C2H2_type"/>
</dbReference>
<evidence type="ECO:0000256" key="2">
    <source>
        <dbReference type="ARBA" id="ARBA00022723"/>
    </source>
</evidence>
<keyword evidence="5" id="KW-0539">Nucleus</keyword>
<evidence type="ECO:0000259" key="8">
    <source>
        <dbReference type="PROSITE" id="PS50808"/>
    </source>
</evidence>
<feature type="compositionally biased region" description="Polar residues" evidence="7">
    <location>
        <begin position="328"/>
        <end position="337"/>
    </location>
</feature>
<feature type="region of interest" description="Disordered" evidence="7">
    <location>
        <begin position="308"/>
        <end position="367"/>
    </location>
</feature>
<gene>
    <name evidence="9" type="ORF">ODALV1_LOCUS10488</name>
</gene>
<dbReference type="Proteomes" id="UP001642540">
    <property type="component" value="Unassembled WGS sequence"/>
</dbReference>
<proteinExistence type="predicted"/>
<reference evidence="9 10" key="1">
    <citation type="submission" date="2024-08" db="EMBL/GenBank/DDBJ databases">
        <authorList>
            <person name="Cucini C."/>
            <person name="Frati F."/>
        </authorList>
    </citation>
    <scope>NUCLEOTIDE SEQUENCE [LARGE SCALE GENOMIC DNA]</scope>
</reference>
<organism evidence="9 10">
    <name type="scientific">Orchesella dallaii</name>
    <dbReference type="NCBI Taxonomy" id="48710"/>
    <lineage>
        <taxon>Eukaryota</taxon>
        <taxon>Metazoa</taxon>
        <taxon>Ecdysozoa</taxon>
        <taxon>Arthropoda</taxon>
        <taxon>Hexapoda</taxon>
        <taxon>Collembola</taxon>
        <taxon>Entomobryomorpha</taxon>
        <taxon>Entomobryoidea</taxon>
        <taxon>Orchesellidae</taxon>
        <taxon>Orchesellinae</taxon>
        <taxon>Orchesella</taxon>
    </lineage>
</organism>
<protein>
    <recommendedName>
        <fullName evidence="8">BED-type domain-containing protein</fullName>
    </recommendedName>
</protein>
<evidence type="ECO:0000256" key="7">
    <source>
        <dbReference type="SAM" id="MobiDB-lite"/>
    </source>
</evidence>
<keyword evidence="3 6" id="KW-0863">Zinc-finger</keyword>
<keyword evidence="10" id="KW-1185">Reference proteome</keyword>
<feature type="domain" description="BED-type" evidence="8">
    <location>
        <begin position="6"/>
        <end position="65"/>
    </location>
</feature>
<feature type="region of interest" description="Disordered" evidence="7">
    <location>
        <begin position="93"/>
        <end position="122"/>
    </location>
</feature>
<evidence type="ECO:0000256" key="1">
    <source>
        <dbReference type="ARBA" id="ARBA00004123"/>
    </source>
</evidence>
<evidence type="ECO:0000256" key="5">
    <source>
        <dbReference type="ARBA" id="ARBA00023242"/>
    </source>
</evidence>
<dbReference type="PROSITE" id="PS50808">
    <property type="entry name" value="ZF_BED"/>
    <property type="match status" value="1"/>
</dbReference>
<sequence>MGRKKKKPAKPWCWYCNREFEDEKILIQHQKAKHFKCHICHKKLYTGPGLIIHCMQVHKESVDKIPNALPHRNNIEIEIYGMEGIPDADLKEHEQQRNKTGGNRKNERDSDSSDDEGVAPKKQKVAVIEMPLATQPVMSMPQTVPTMMSAIAAMPNMTNAGQMAAAAAAVAAQRMPGMPVTVPGMMPGGVPGMPPNLFHTNPFMAQMGAQMGAHQQGLNAMAMQMSLGMNMNGMPIGNMGIPGMIHGVGPGFIPGVGFAPGFQQPQTQLTQQSIRPLFPSAATVVSTMAGAPPISNATITAGFKPAGQMPPTTAVAPRPTFPAYGGNSAHSPLPNSASGGGMRDSKPSTPVAPLVTTPGAGSKIIHPPEDISLEQIRARLPKYRQPQVASHSISAPPVLHTPTASQPPVSLSSDSTNQPGINSPTPTGGNQFRPPSVTASGKSNFCLSNTMLFFVIVVSFVDRFES</sequence>
<feature type="region of interest" description="Disordered" evidence="7">
    <location>
        <begin position="383"/>
        <end position="436"/>
    </location>
</feature>
<evidence type="ECO:0000313" key="10">
    <source>
        <dbReference type="Proteomes" id="UP001642540"/>
    </source>
</evidence>
<keyword evidence="2" id="KW-0479">Metal-binding</keyword>
<evidence type="ECO:0000256" key="3">
    <source>
        <dbReference type="ARBA" id="ARBA00022771"/>
    </source>
</evidence>
<keyword evidence="4" id="KW-0862">Zinc</keyword>
<comment type="subcellular location">
    <subcellularLocation>
        <location evidence="1">Nucleus</location>
    </subcellularLocation>
</comment>
<feature type="compositionally biased region" description="Polar residues" evidence="7">
    <location>
        <begin position="402"/>
        <end position="430"/>
    </location>
</feature>
<dbReference type="PROSITE" id="PS00028">
    <property type="entry name" value="ZINC_FINGER_C2H2_1"/>
    <property type="match status" value="2"/>
</dbReference>
<dbReference type="PANTHER" id="PTHR23215:SF0">
    <property type="entry name" value="BUB3-INTERACTING AND GLEBS MOTIF-CONTAINING PROTEIN ZNF207"/>
    <property type="match status" value="1"/>
</dbReference>
<dbReference type="SMART" id="SM00355">
    <property type="entry name" value="ZnF_C2H2"/>
    <property type="match status" value="2"/>
</dbReference>
<evidence type="ECO:0000313" key="9">
    <source>
        <dbReference type="EMBL" id="CAL8100257.1"/>
    </source>
</evidence>
<evidence type="ECO:0000256" key="6">
    <source>
        <dbReference type="PROSITE-ProRule" id="PRU00027"/>
    </source>
</evidence>
<dbReference type="CDD" id="cd20908">
    <property type="entry name" value="SUF4-like"/>
    <property type="match status" value="1"/>
</dbReference>
<accession>A0ABP1QI46</accession>
<comment type="caution">
    <text evidence="9">The sequence shown here is derived from an EMBL/GenBank/DDBJ whole genome shotgun (WGS) entry which is preliminary data.</text>
</comment>
<name>A0ABP1QI46_9HEXA</name>